<dbReference type="EMBL" id="BDIP01004520">
    <property type="protein sequence ID" value="GCA63675.1"/>
    <property type="molecule type" value="Genomic_DNA"/>
</dbReference>
<reference evidence="1 2" key="1">
    <citation type="journal article" date="2018" name="PLoS ONE">
        <title>The draft genome of Kipferlia bialata reveals reductive genome evolution in fornicate parasites.</title>
        <authorList>
            <person name="Tanifuji G."/>
            <person name="Takabayashi S."/>
            <person name="Kume K."/>
            <person name="Takagi M."/>
            <person name="Nakayama T."/>
            <person name="Kamikawa R."/>
            <person name="Inagaki Y."/>
            <person name="Hashimoto T."/>
        </authorList>
    </citation>
    <scope>NUCLEOTIDE SEQUENCE [LARGE SCALE GENOMIC DNA]</scope>
    <source>
        <strain evidence="1">NY0173</strain>
    </source>
</reference>
<evidence type="ECO:0000313" key="2">
    <source>
        <dbReference type="Proteomes" id="UP000265618"/>
    </source>
</evidence>
<keyword evidence="2" id="KW-1185">Reference proteome</keyword>
<comment type="caution">
    <text evidence="1">The sequence shown here is derived from an EMBL/GenBank/DDBJ whole genome shotgun (WGS) entry which is preliminary data.</text>
</comment>
<gene>
    <name evidence="1" type="ORF">KIPB_011276</name>
</gene>
<protein>
    <submittedName>
        <fullName evidence="1">Uncharacterized protein</fullName>
    </submittedName>
</protein>
<proteinExistence type="predicted"/>
<dbReference type="Proteomes" id="UP000265618">
    <property type="component" value="Unassembled WGS sequence"/>
</dbReference>
<sequence>MDFLPFPLPRSLPSVDCVVQMDDYLLHGEAISNSMAPSGPVMRSMPSCDMSVSTPELGPHPTFFHHRMS</sequence>
<accession>A0A391NQG4</accession>
<organism evidence="1 2">
    <name type="scientific">Kipferlia bialata</name>
    <dbReference type="NCBI Taxonomy" id="797122"/>
    <lineage>
        <taxon>Eukaryota</taxon>
        <taxon>Metamonada</taxon>
        <taxon>Carpediemonas-like organisms</taxon>
        <taxon>Kipferlia</taxon>
    </lineage>
</organism>
<dbReference type="AlphaFoldDB" id="A0A391NQG4"/>
<name>A0A391NQG4_9EUKA</name>
<evidence type="ECO:0000313" key="1">
    <source>
        <dbReference type="EMBL" id="GCA63675.1"/>
    </source>
</evidence>